<dbReference type="SMART" id="SM00320">
    <property type="entry name" value="WD40"/>
    <property type="match status" value="6"/>
</dbReference>
<keyword evidence="9" id="KW-0206">Cytoskeleton</keyword>
<dbReference type="Gene3D" id="2.130.10.10">
    <property type="entry name" value="YVTN repeat-like/Quinoprotein amine dehydrogenase"/>
    <property type="match status" value="2"/>
</dbReference>
<dbReference type="PROSITE" id="PS00678">
    <property type="entry name" value="WD_REPEATS_1"/>
    <property type="match status" value="3"/>
</dbReference>
<accession>A0A4U1F5C9</accession>
<feature type="repeat" description="WD" evidence="11">
    <location>
        <begin position="118"/>
        <end position="159"/>
    </location>
</feature>
<feature type="region of interest" description="Disordered" evidence="12">
    <location>
        <begin position="1"/>
        <end position="21"/>
    </location>
</feature>
<keyword evidence="2" id="KW-0963">Cytoplasm</keyword>
<feature type="repeat" description="WD" evidence="11">
    <location>
        <begin position="244"/>
        <end position="285"/>
    </location>
</feature>
<dbReference type="GO" id="GO:0005874">
    <property type="term" value="C:microtubule"/>
    <property type="evidence" value="ECO:0007669"/>
    <property type="project" value="UniProtKB-KW"/>
</dbReference>
<dbReference type="PROSITE" id="PS50082">
    <property type="entry name" value="WD_REPEATS_2"/>
    <property type="match status" value="5"/>
</dbReference>
<evidence type="ECO:0000259" key="13">
    <source>
        <dbReference type="Pfam" id="PF13925"/>
    </source>
</evidence>
<dbReference type="InterPro" id="IPR019775">
    <property type="entry name" value="WD40_repeat_CS"/>
</dbReference>
<dbReference type="InterPro" id="IPR015943">
    <property type="entry name" value="WD40/YVTN_repeat-like_dom_sf"/>
</dbReference>
<sequence>DPNSHARAAAVDDLKPRGGPGLGDEAFPLPGCVETPCQLDWRIWGGGSTPTPQGKHCLLMATPVVTKTAWKLQEIVAHASNVSSLVLGKASGRLLATGGDDCRVNLWSINKPNCIMSLTGHTSPVESVRLNTPEELIVAGSQSGSIRVWDLEAAKILRTLMGHKANICSLDFHPYGEFVASGSQDTNIKLWDIRRKGCVFRYRGHSQAVRCLRFSPDGKWLASAADDHTVKLWDLTAGKMMAEFPGHTGPVNVVEFHPNEYLLASGSSDRTIRFWDLEKFQVVSCIEGEPGPVRSVLFNPDGCCLYSGCQDSLRVYGWEPERCFDVVLVNWGKVADLAICNDQLIGVAFSQSSVSSYVVDLTRVTRTGTVAPDPMQDSQPPAQQPPNPSAPLRRIYERPSATGSEPQRVKQNSESERRSPSSEDDRDERESRAEIQNAEDYNEIFQPKNSISRTPPRRSEPFPAPPEDDMATAKEAAKPSPAMDVQFPVPKVCPGGAGKLEVLSRPPVVTSTPAPKAESAIIPATRNEPIGLKASDFLPAVKIPQQAELVDEDAMSQIRKGHDTMCVVLTSRHKNLDTVRTVWTTGDIKASATSARAGPLSPRSPLTGALFPQTSVDSAVAINDLSVVVDLLNIVNQKASLWKLDLCTTVLPQIEKLLQSKYESYVQTGCTSLKLILQRFLPLITDMLAAPPTVGVDISREERLHKCRVCYKQLRSISGLVKSKSGLSGRHGSAFRELHLLMASLD</sequence>
<protein>
    <recommendedName>
        <fullName evidence="13">Katanin p80 subunit C-terminal domain-containing protein</fullName>
    </recommendedName>
</protein>
<gene>
    <name evidence="14" type="ORF">EI555_013442</name>
</gene>
<dbReference type="GO" id="GO:0008017">
    <property type="term" value="F:microtubule binding"/>
    <property type="evidence" value="ECO:0007669"/>
    <property type="project" value="InterPro"/>
</dbReference>
<evidence type="ECO:0000256" key="7">
    <source>
        <dbReference type="ARBA" id="ARBA00022737"/>
    </source>
</evidence>
<evidence type="ECO:0000313" key="14">
    <source>
        <dbReference type="EMBL" id="TKC44533.1"/>
    </source>
</evidence>
<dbReference type="InterPro" id="IPR001680">
    <property type="entry name" value="WD40_rpt"/>
</dbReference>
<dbReference type="PANTHER" id="PTHR19845">
    <property type="entry name" value="KATANIN P80 SUBUNIT"/>
    <property type="match status" value="1"/>
</dbReference>
<dbReference type="EMBL" id="RWIC01000390">
    <property type="protein sequence ID" value="TKC44533.1"/>
    <property type="molecule type" value="Genomic_DNA"/>
</dbReference>
<dbReference type="InterPro" id="IPR036322">
    <property type="entry name" value="WD40_repeat_dom_sf"/>
</dbReference>
<feature type="domain" description="Katanin p80 subunit C-terminal" evidence="13">
    <location>
        <begin position="560"/>
        <end position="596"/>
    </location>
</feature>
<evidence type="ECO:0000256" key="4">
    <source>
        <dbReference type="ARBA" id="ARBA00022574"/>
    </source>
</evidence>
<keyword evidence="10" id="KW-0131">Cell cycle</keyword>
<comment type="caution">
    <text evidence="14">The sequence shown here is derived from an EMBL/GenBank/DDBJ whole genome shotgun (WGS) entry which is preliminary data.</text>
</comment>
<dbReference type="AlphaFoldDB" id="A0A4U1F5C9"/>
<dbReference type="Pfam" id="PF13925">
    <property type="entry name" value="Katanin_con80"/>
    <property type="match status" value="2"/>
</dbReference>
<keyword evidence="8" id="KW-0498">Mitosis</keyword>
<evidence type="ECO:0000256" key="1">
    <source>
        <dbReference type="ARBA" id="ARBA00004186"/>
    </source>
</evidence>
<keyword evidence="3" id="KW-0597">Phosphoprotein</keyword>
<dbReference type="InterPro" id="IPR026962">
    <property type="entry name" value="KTNB1"/>
</dbReference>
<feature type="compositionally biased region" description="Basic and acidic residues" evidence="12">
    <location>
        <begin position="407"/>
        <end position="433"/>
    </location>
</feature>
<proteinExistence type="inferred from homology"/>
<comment type="subcellular location">
    <subcellularLocation>
        <location evidence="1">Cytoplasm</location>
        <location evidence="1">Cytoskeleton</location>
        <location evidence="1">Spindle</location>
    </subcellularLocation>
</comment>
<dbReference type="GO" id="GO:0007019">
    <property type="term" value="P:microtubule depolymerization"/>
    <property type="evidence" value="ECO:0007669"/>
    <property type="project" value="TreeGrafter"/>
</dbReference>
<keyword evidence="7" id="KW-0677">Repeat</keyword>
<dbReference type="PANTHER" id="PTHR19845:SF0">
    <property type="entry name" value="KATANIN P80 WD40 REPEAT-CONTAINING SUBUNIT B1"/>
    <property type="match status" value="1"/>
</dbReference>
<evidence type="ECO:0000256" key="6">
    <source>
        <dbReference type="ARBA" id="ARBA00022701"/>
    </source>
</evidence>
<feature type="repeat" description="WD" evidence="11">
    <location>
        <begin position="202"/>
        <end position="243"/>
    </location>
</feature>
<dbReference type="InterPro" id="IPR028021">
    <property type="entry name" value="Katanin_C-terminal"/>
</dbReference>
<dbReference type="Proteomes" id="UP000308365">
    <property type="component" value="Unassembled WGS sequence"/>
</dbReference>
<evidence type="ECO:0000256" key="12">
    <source>
        <dbReference type="SAM" id="MobiDB-lite"/>
    </source>
</evidence>
<feature type="domain" description="Katanin p80 subunit C-terminal" evidence="13">
    <location>
        <begin position="614"/>
        <end position="742"/>
    </location>
</feature>
<dbReference type="HAMAP" id="MF_03022">
    <property type="entry name" value="Katanin_p80_B1"/>
    <property type="match status" value="1"/>
</dbReference>
<reference evidence="15" key="1">
    <citation type="journal article" date="2019" name="IScience">
        <title>Narwhal Genome Reveals Long-Term Low Genetic Diversity despite Current Large Abundance Size.</title>
        <authorList>
            <person name="Westbury M.V."/>
            <person name="Petersen B."/>
            <person name="Garde E."/>
            <person name="Heide-Jorgensen M.P."/>
            <person name="Lorenzen E.D."/>
        </authorList>
    </citation>
    <scope>NUCLEOTIDE SEQUENCE [LARGE SCALE GENOMIC DNA]</scope>
</reference>
<dbReference type="GO" id="GO:0008352">
    <property type="term" value="C:katanin complex"/>
    <property type="evidence" value="ECO:0007669"/>
    <property type="project" value="InterPro"/>
</dbReference>
<dbReference type="InterPro" id="IPR020472">
    <property type="entry name" value="WD40_PAC1"/>
</dbReference>
<evidence type="ECO:0000256" key="9">
    <source>
        <dbReference type="ARBA" id="ARBA00023212"/>
    </source>
</evidence>
<evidence type="ECO:0000256" key="10">
    <source>
        <dbReference type="ARBA" id="ARBA00023306"/>
    </source>
</evidence>
<keyword evidence="6" id="KW-0493">Microtubule</keyword>
<feature type="compositionally biased region" description="Low complexity" evidence="12">
    <location>
        <begin position="372"/>
        <end position="381"/>
    </location>
</feature>
<feature type="repeat" description="WD" evidence="11">
    <location>
        <begin position="75"/>
        <end position="117"/>
    </location>
</feature>
<dbReference type="PROSITE" id="PS50294">
    <property type="entry name" value="WD_REPEATS_REGION"/>
    <property type="match status" value="4"/>
</dbReference>
<keyword evidence="4 11" id="KW-0853">WD repeat</keyword>
<dbReference type="PRINTS" id="PR00320">
    <property type="entry name" value="GPROTEINBRPT"/>
</dbReference>
<dbReference type="SUPFAM" id="SSF50978">
    <property type="entry name" value="WD40 repeat-like"/>
    <property type="match status" value="1"/>
</dbReference>
<dbReference type="GO" id="GO:0005819">
    <property type="term" value="C:spindle"/>
    <property type="evidence" value="ECO:0007669"/>
    <property type="project" value="UniProtKB-SubCell"/>
</dbReference>
<evidence type="ECO:0000256" key="11">
    <source>
        <dbReference type="PROSITE-ProRule" id="PRU00221"/>
    </source>
</evidence>
<organism evidence="14 15">
    <name type="scientific">Monodon monoceros</name>
    <name type="common">Narwhal</name>
    <name type="synonym">Ceratodon monodon</name>
    <dbReference type="NCBI Taxonomy" id="40151"/>
    <lineage>
        <taxon>Eukaryota</taxon>
        <taxon>Metazoa</taxon>
        <taxon>Chordata</taxon>
        <taxon>Craniata</taxon>
        <taxon>Vertebrata</taxon>
        <taxon>Euteleostomi</taxon>
        <taxon>Mammalia</taxon>
        <taxon>Eutheria</taxon>
        <taxon>Laurasiatheria</taxon>
        <taxon>Artiodactyla</taxon>
        <taxon>Whippomorpha</taxon>
        <taxon>Cetacea</taxon>
        <taxon>Odontoceti</taxon>
        <taxon>Monodontidae</taxon>
        <taxon>Monodon</taxon>
    </lineage>
</organism>
<evidence type="ECO:0000256" key="8">
    <source>
        <dbReference type="ARBA" id="ARBA00022776"/>
    </source>
</evidence>
<name>A0A4U1F5C9_MONMO</name>
<feature type="non-terminal residue" evidence="14">
    <location>
        <position position="1"/>
    </location>
</feature>
<dbReference type="GO" id="GO:0051301">
    <property type="term" value="P:cell division"/>
    <property type="evidence" value="ECO:0007669"/>
    <property type="project" value="UniProtKB-KW"/>
</dbReference>
<dbReference type="FunFam" id="2.130.10.10:FF:000583">
    <property type="entry name" value="Katanin p80 WD40 repeat-containing subunit B1 homolog"/>
    <property type="match status" value="1"/>
</dbReference>
<evidence type="ECO:0000313" key="15">
    <source>
        <dbReference type="Proteomes" id="UP000308365"/>
    </source>
</evidence>
<dbReference type="CDD" id="cd00200">
    <property type="entry name" value="WD40"/>
    <property type="match status" value="1"/>
</dbReference>
<dbReference type="GO" id="GO:0051013">
    <property type="term" value="P:microtubule severing"/>
    <property type="evidence" value="ECO:0007669"/>
    <property type="project" value="InterPro"/>
</dbReference>
<keyword evidence="5" id="KW-0132">Cell division</keyword>
<evidence type="ECO:0000256" key="2">
    <source>
        <dbReference type="ARBA" id="ARBA00022490"/>
    </source>
</evidence>
<dbReference type="FunFam" id="2.130.10.10:FF:000348">
    <property type="entry name" value="Katanin p80 WD40 repeat-containing subunit B1"/>
    <property type="match status" value="1"/>
</dbReference>
<evidence type="ECO:0000256" key="3">
    <source>
        <dbReference type="ARBA" id="ARBA00022553"/>
    </source>
</evidence>
<feature type="region of interest" description="Disordered" evidence="12">
    <location>
        <begin position="368"/>
        <end position="481"/>
    </location>
</feature>
<dbReference type="Pfam" id="PF00400">
    <property type="entry name" value="WD40"/>
    <property type="match status" value="6"/>
</dbReference>
<feature type="repeat" description="WD" evidence="11">
    <location>
        <begin position="160"/>
        <end position="201"/>
    </location>
</feature>
<evidence type="ECO:0000256" key="5">
    <source>
        <dbReference type="ARBA" id="ARBA00022618"/>
    </source>
</evidence>